<protein>
    <recommendedName>
        <fullName evidence="5">DUF2029 domain-containing protein</fullName>
    </recommendedName>
</protein>
<feature type="transmembrane region" description="Helical" evidence="2">
    <location>
        <begin position="232"/>
        <end position="256"/>
    </location>
</feature>
<comment type="caution">
    <text evidence="3">The sequence shown here is derived from an EMBL/GenBank/DDBJ whole genome shotgun (WGS) entry which is preliminary data.</text>
</comment>
<keyword evidence="2" id="KW-0812">Transmembrane</keyword>
<feature type="compositionally biased region" description="Basic and acidic residues" evidence="1">
    <location>
        <begin position="8"/>
        <end position="18"/>
    </location>
</feature>
<feature type="transmembrane region" description="Helical" evidence="2">
    <location>
        <begin position="527"/>
        <end position="547"/>
    </location>
</feature>
<proteinExistence type="predicted"/>
<keyword evidence="2" id="KW-0472">Membrane</keyword>
<sequence length="557" mass="59026">MSAGPGSGEDRAGREERVTATQQGGSSERAMDAGRRRERRGEEPANASEGEARTREAGRDDARLPALVRREAPVLVPLALAVLAATSYFSGPPAWNQNSRLALTRALVEQGTTIIDEYHATTGDKSRRDGHFYSDKAPGASLLAVPAYALYHGAARLVGAERPDVRLVPLDPRDPNRDPEARRPGDRLAYNQAYRTALYVSRVGSVGVFAVLGALALYLLALRRLGDRAGALLLAATYALATPALVYGAAFYGHQLCADLLLLGLAGVLLGHGQKAMAFGTGMCLGLAVLCEYPAAVPVALLWLFAGLRRGPRFAAVVALGGAPAAVALAAYHTVAFGGPLKTGYDFVYLAEFAEGMRVNYGIHAPDPGVLLELLFGAYRGLFYLAPVLLLAAWGLLCELRGWPPAPRCMSDRPWPVRQVALLCLAIVGFYLALNAGYYMWDGGAAIGPRHCVPMLPFLALALAPAIRLVPRAVVGLALLSGAITLLLTAAAPEAPQFGDPLWGYAWPRIWATDTGYGGPANLGRMLGLPGPLSLVPLLLVLAWCHAQARPHLAAKG</sequence>
<gene>
    <name evidence="3" type="ORF">K7C98_30085</name>
</gene>
<feature type="transmembrane region" description="Helical" evidence="2">
    <location>
        <begin position="199"/>
        <end position="220"/>
    </location>
</feature>
<feature type="transmembrane region" description="Helical" evidence="2">
    <location>
        <begin position="474"/>
        <end position="492"/>
    </location>
</feature>
<keyword evidence="4" id="KW-1185">Reference proteome</keyword>
<evidence type="ECO:0000256" key="2">
    <source>
        <dbReference type="SAM" id="Phobius"/>
    </source>
</evidence>
<evidence type="ECO:0000256" key="1">
    <source>
        <dbReference type="SAM" id="MobiDB-lite"/>
    </source>
</evidence>
<feature type="region of interest" description="Disordered" evidence="1">
    <location>
        <begin position="1"/>
        <end position="59"/>
    </location>
</feature>
<dbReference type="EMBL" id="JAIRAU010000043">
    <property type="protein sequence ID" value="MBZ5713504.1"/>
    <property type="molecule type" value="Genomic_DNA"/>
</dbReference>
<reference evidence="3" key="1">
    <citation type="submission" date="2021-08" db="EMBL/GenBank/DDBJ databases">
        <authorList>
            <person name="Stevens D.C."/>
        </authorList>
    </citation>
    <scope>NUCLEOTIDE SEQUENCE</scope>
    <source>
        <strain evidence="3">DSM 53165</strain>
    </source>
</reference>
<feature type="compositionally biased region" description="Basic and acidic residues" evidence="1">
    <location>
        <begin position="50"/>
        <end position="59"/>
    </location>
</feature>
<feature type="compositionally biased region" description="Basic and acidic residues" evidence="1">
    <location>
        <begin position="29"/>
        <end position="43"/>
    </location>
</feature>
<organism evidence="3 4">
    <name type="scientific">Nannocystis pusilla</name>
    <dbReference type="NCBI Taxonomy" id="889268"/>
    <lineage>
        <taxon>Bacteria</taxon>
        <taxon>Pseudomonadati</taxon>
        <taxon>Myxococcota</taxon>
        <taxon>Polyangia</taxon>
        <taxon>Nannocystales</taxon>
        <taxon>Nannocystaceae</taxon>
        <taxon>Nannocystis</taxon>
    </lineage>
</organism>
<feature type="transmembrane region" description="Helical" evidence="2">
    <location>
        <begin position="381"/>
        <end position="400"/>
    </location>
</feature>
<evidence type="ECO:0000313" key="4">
    <source>
        <dbReference type="Proteomes" id="UP001139031"/>
    </source>
</evidence>
<evidence type="ECO:0008006" key="5">
    <source>
        <dbReference type="Google" id="ProtNLM"/>
    </source>
</evidence>
<evidence type="ECO:0000313" key="3">
    <source>
        <dbReference type="EMBL" id="MBZ5713504.1"/>
    </source>
</evidence>
<dbReference type="Proteomes" id="UP001139031">
    <property type="component" value="Unassembled WGS sequence"/>
</dbReference>
<keyword evidence="2" id="KW-1133">Transmembrane helix</keyword>
<feature type="transmembrane region" description="Helical" evidence="2">
    <location>
        <begin position="276"/>
        <end position="305"/>
    </location>
</feature>
<feature type="transmembrane region" description="Helical" evidence="2">
    <location>
        <begin position="314"/>
        <end position="335"/>
    </location>
</feature>
<accession>A0ABS7TYZ5</accession>
<name>A0ABS7TYZ5_9BACT</name>
<dbReference type="RefSeq" id="WP_224195243.1">
    <property type="nucleotide sequence ID" value="NZ_JAIRAU010000043.1"/>
</dbReference>
<feature type="transmembrane region" description="Helical" evidence="2">
    <location>
        <begin position="447"/>
        <end position="467"/>
    </location>
</feature>
<feature type="transmembrane region" description="Helical" evidence="2">
    <location>
        <begin position="420"/>
        <end position="441"/>
    </location>
</feature>